<feature type="transmembrane region" description="Helical" evidence="1">
    <location>
        <begin position="7"/>
        <end position="40"/>
    </location>
</feature>
<feature type="transmembrane region" description="Helical" evidence="1">
    <location>
        <begin position="84"/>
        <end position="103"/>
    </location>
</feature>
<feature type="transmembrane region" description="Helical" evidence="1">
    <location>
        <begin position="109"/>
        <end position="126"/>
    </location>
</feature>
<keyword evidence="3" id="KW-1185">Reference proteome</keyword>
<evidence type="ECO:0000313" key="3">
    <source>
        <dbReference type="Proteomes" id="UP000830835"/>
    </source>
</evidence>
<keyword evidence="1" id="KW-1133">Transmembrane helix</keyword>
<reference evidence="2" key="1">
    <citation type="submission" date="2021-02" db="EMBL/GenBank/DDBJ databases">
        <title>The CRISPR/cas machinery reduction and long-range gene transfer in the hot spring cyanobacterium Synechococcus.</title>
        <authorList>
            <person name="Dvorak P."/>
            <person name="Jahodarova E."/>
            <person name="Hasler P."/>
            <person name="Poulickova A."/>
        </authorList>
    </citation>
    <scope>NUCLEOTIDE SEQUENCE</scope>
    <source>
        <strain evidence="2">Rupite</strain>
    </source>
</reference>
<comment type="caution">
    <text evidence="2">The sequence shown here is derived from an EMBL/GenBank/DDBJ whole genome shotgun (WGS) entry which is preliminary data.</text>
</comment>
<protein>
    <submittedName>
        <fullName evidence="2">Uncharacterized protein</fullName>
    </submittedName>
</protein>
<name>A0ABT0CDQ7_THEVL</name>
<dbReference type="Proteomes" id="UP000830835">
    <property type="component" value="Unassembled WGS sequence"/>
</dbReference>
<sequence>MERPASVTLIALMQVLFAGLTLLVSLIGVMAGAVVGGLAASGGDTLFGIVLGSLVAFIFLLSLAYGFLGIVFSVGLLQLRGWGWLGSLVMQALGLGFGLLQLLAGEGSGLSLGSILISGIIIYVLLRPEVKRVFGR</sequence>
<dbReference type="EMBL" id="JAFIRA010000040">
    <property type="protein sequence ID" value="MCJ2543919.1"/>
    <property type="molecule type" value="Genomic_DNA"/>
</dbReference>
<keyword evidence="1" id="KW-0812">Transmembrane</keyword>
<proteinExistence type="predicted"/>
<accession>A0ABT0CDQ7</accession>
<evidence type="ECO:0000256" key="1">
    <source>
        <dbReference type="SAM" id="Phobius"/>
    </source>
</evidence>
<dbReference type="RefSeq" id="WP_244351950.1">
    <property type="nucleotide sequence ID" value="NZ_JAFIRA010000040.1"/>
</dbReference>
<organism evidence="2 3">
    <name type="scientific">Thermostichus vulcanus str. 'Rupite'</name>
    <dbReference type="NCBI Taxonomy" id="2813851"/>
    <lineage>
        <taxon>Bacteria</taxon>
        <taxon>Bacillati</taxon>
        <taxon>Cyanobacteriota</taxon>
        <taxon>Cyanophyceae</taxon>
        <taxon>Thermostichales</taxon>
        <taxon>Thermostichaceae</taxon>
        <taxon>Thermostichus</taxon>
    </lineage>
</organism>
<evidence type="ECO:0000313" key="2">
    <source>
        <dbReference type="EMBL" id="MCJ2543919.1"/>
    </source>
</evidence>
<gene>
    <name evidence="2" type="ORF">JX360_13575</name>
</gene>
<keyword evidence="1" id="KW-0472">Membrane</keyword>
<feature type="transmembrane region" description="Helical" evidence="1">
    <location>
        <begin position="46"/>
        <end position="72"/>
    </location>
</feature>